<dbReference type="InterPro" id="IPR050855">
    <property type="entry name" value="NDM-1-like"/>
</dbReference>
<dbReference type="InterPro" id="IPR036866">
    <property type="entry name" value="RibonucZ/Hydroxyglut_hydro"/>
</dbReference>
<comment type="caution">
    <text evidence="2">The sequence shown here is derived from an EMBL/GenBank/DDBJ whole genome shotgun (WGS) entry which is preliminary data.</text>
</comment>
<evidence type="ECO:0000313" key="2">
    <source>
        <dbReference type="EMBL" id="RLP82926.1"/>
    </source>
</evidence>
<reference evidence="2 3" key="1">
    <citation type="submission" date="2018-10" db="EMBL/GenBank/DDBJ databases">
        <authorList>
            <person name="Li J."/>
        </authorList>
    </citation>
    <scope>NUCLEOTIDE SEQUENCE [LARGE SCALE GENOMIC DNA]</scope>
    <source>
        <strain evidence="2 3">JCM 11654</strain>
    </source>
</reference>
<dbReference type="SMART" id="SM00849">
    <property type="entry name" value="Lactamase_B"/>
    <property type="match status" value="1"/>
</dbReference>
<gene>
    <name evidence="2" type="ORF">D9V34_06665</name>
</gene>
<feature type="domain" description="Metallo-beta-lactamase" evidence="1">
    <location>
        <begin position="28"/>
        <end position="239"/>
    </location>
</feature>
<accession>A0A3L7AR30</accession>
<name>A0A3L7AR30_9MICO</name>
<dbReference type="GO" id="GO:0016787">
    <property type="term" value="F:hydrolase activity"/>
    <property type="evidence" value="ECO:0007669"/>
    <property type="project" value="UniProtKB-KW"/>
</dbReference>
<dbReference type="Pfam" id="PF00753">
    <property type="entry name" value="Lactamase_B"/>
    <property type="match status" value="1"/>
</dbReference>
<proteinExistence type="predicted"/>
<dbReference type="EMBL" id="RCUY01000005">
    <property type="protein sequence ID" value="RLP82926.1"/>
    <property type="molecule type" value="Genomic_DNA"/>
</dbReference>
<protein>
    <submittedName>
        <fullName evidence="2">MBL fold metallo-hydrolase</fullName>
    </submittedName>
</protein>
<dbReference type="InterPro" id="IPR001279">
    <property type="entry name" value="Metallo-B-lactamas"/>
</dbReference>
<dbReference type="Proteomes" id="UP000269438">
    <property type="component" value="Unassembled WGS sequence"/>
</dbReference>
<keyword evidence="2" id="KW-0378">Hydrolase</keyword>
<dbReference type="PANTHER" id="PTHR42951">
    <property type="entry name" value="METALLO-BETA-LACTAMASE DOMAIN-CONTAINING"/>
    <property type="match status" value="1"/>
</dbReference>
<dbReference type="Gene3D" id="3.60.15.10">
    <property type="entry name" value="Ribonuclease Z/Hydroxyacylglutathione hydrolase-like"/>
    <property type="match status" value="1"/>
</dbReference>
<dbReference type="SUPFAM" id="SSF56281">
    <property type="entry name" value="Metallo-hydrolase/oxidoreductase"/>
    <property type="match status" value="1"/>
</dbReference>
<dbReference type="RefSeq" id="WP_121688066.1">
    <property type="nucleotide sequence ID" value="NZ_RCUY01000005.1"/>
</dbReference>
<dbReference type="PANTHER" id="PTHR42951:SF14">
    <property type="entry name" value="METALLO-BETA-LACTAMASE SUPERFAMILY PROTEIN"/>
    <property type="match status" value="1"/>
</dbReference>
<dbReference type="OrthoDB" id="2971563at2"/>
<dbReference type="AlphaFoldDB" id="A0A3L7AR30"/>
<evidence type="ECO:0000313" key="3">
    <source>
        <dbReference type="Proteomes" id="UP000269438"/>
    </source>
</evidence>
<keyword evidence="3" id="KW-1185">Reference proteome</keyword>
<organism evidence="2 3">
    <name type="scientific">Mycetocola lacteus</name>
    <dbReference type="NCBI Taxonomy" id="76637"/>
    <lineage>
        <taxon>Bacteria</taxon>
        <taxon>Bacillati</taxon>
        <taxon>Actinomycetota</taxon>
        <taxon>Actinomycetes</taxon>
        <taxon>Micrococcales</taxon>
        <taxon>Microbacteriaceae</taxon>
        <taxon>Mycetocola</taxon>
    </lineage>
</organism>
<sequence>MSTSRPENPAHARITRVAPGIHFVEGPASNWVVLTDGDSVTLVDTGYPADLAAVEHSLETCAPGARLTTVLITHGHSDHIGTLPELAKKYAPRVLAAAEEIPNIRREELHQIGIGDILPRLAKPRYARWTLHAIRAGGLAPIEVREVEPVVPGIALTLSGHTVIPRLTPGHTPGHLIFALPEANALITGDALITAHPTVSTRGPQALGDIWHWDAPAARRVFAELAEETCDRLIILPGHGPSHFPA</sequence>
<evidence type="ECO:0000259" key="1">
    <source>
        <dbReference type="SMART" id="SM00849"/>
    </source>
</evidence>